<gene>
    <name evidence="2" type="ORF">G5C51_25380</name>
</gene>
<dbReference type="Proteomes" id="UP000481583">
    <property type="component" value="Unassembled WGS sequence"/>
</dbReference>
<evidence type="ECO:0000313" key="2">
    <source>
        <dbReference type="EMBL" id="NGN67225.1"/>
    </source>
</evidence>
<dbReference type="AlphaFoldDB" id="A0A6G4U4Q8"/>
<proteinExistence type="predicted"/>
<evidence type="ECO:0000313" key="3">
    <source>
        <dbReference type="Proteomes" id="UP000481583"/>
    </source>
</evidence>
<feature type="signal peptide" evidence="1">
    <location>
        <begin position="1"/>
        <end position="31"/>
    </location>
</feature>
<protein>
    <recommendedName>
        <fullName evidence="4">Secreted protein</fullName>
    </recommendedName>
</protein>
<evidence type="ECO:0008006" key="4">
    <source>
        <dbReference type="Google" id="ProtNLM"/>
    </source>
</evidence>
<name>A0A6G4U4Q8_9ACTN</name>
<organism evidence="2 3">
    <name type="scientific">Streptomyces coryli</name>
    <dbReference type="NCBI Taxonomy" id="1128680"/>
    <lineage>
        <taxon>Bacteria</taxon>
        <taxon>Bacillati</taxon>
        <taxon>Actinomycetota</taxon>
        <taxon>Actinomycetes</taxon>
        <taxon>Kitasatosporales</taxon>
        <taxon>Streptomycetaceae</taxon>
        <taxon>Streptomyces</taxon>
    </lineage>
</organism>
<keyword evidence="3" id="KW-1185">Reference proteome</keyword>
<dbReference type="RefSeq" id="WP_165240523.1">
    <property type="nucleotide sequence ID" value="NZ_JAAKZV010000131.1"/>
</dbReference>
<sequence>MPFTRIIARRVIPVLVMGAAMGALTMSPASAIDWDHGPWYSADASPRGAKAYIEENGDWIKICDIDSDGYMAYAIAFKRTDGNKYSQVYDSKNNGDCSYTNVNTGGGMMENRWYDVLVCITKDIYSDCKAGSKKWYEFYNDH</sequence>
<dbReference type="EMBL" id="JAAKZV010000131">
    <property type="protein sequence ID" value="NGN67225.1"/>
    <property type="molecule type" value="Genomic_DNA"/>
</dbReference>
<evidence type="ECO:0000256" key="1">
    <source>
        <dbReference type="SAM" id="SignalP"/>
    </source>
</evidence>
<keyword evidence="1" id="KW-0732">Signal</keyword>
<accession>A0A6G4U4Q8</accession>
<reference evidence="2 3" key="1">
    <citation type="submission" date="2020-02" db="EMBL/GenBank/DDBJ databases">
        <title>Whole-genome analyses of novel actinobacteria.</title>
        <authorList>
            <person name="Sahin N."/>
        </authorList>
    </citation>
    <scope>NUCLEOTIDE SEQUENCE [LARGE SCALE GENOMIC DNA]</scope>
    <source>
        <strain evidence="2 3">A7024</strain>
    </source>
</reference>
<comment type="caution">
    <text evidence="2">The sequence shown here is derived from an EMBL/GenBank/DDBJ whole genome shotgun (WGS) entry which is preliminary data.</text>
</comment>
<feature type="chain" id="PRO_5026162131" description="Secreted protein" evidence="1">
    <location>
        <begin position="32"/>
        <end position="142"/>
    </location>
</feature>